<dbReference type="Pfam" id="PF13505">
    <property type="entry name" value="OMP_b-brl"/>
    <property type="match status" value="1"/>
</dbReference>
<evidence type="ECO:0000313" key="9">
    <source>
        <dbReference type="Proteomes" id="UP000198992"/>
    </source>
</evidence>
<dbReference type="Proteomes" id="UP000198992">
    <property type="component" value="Unassembled WGS sequence"/>
</dbReference>
<dbReference type="Gene3D" id="2.40.160.20">
    <property type="match status" value="1"/>
</dbReference>
<dbReference type="PANTHER" id="PTHR34001">
    <property type="entry name" value="BLL7405 PROTEIN"/>
    <property type="match status" value="1"/>
</dbReference>
<evidence type="ECO:0000313" key="8">
    <source>
        <dbReference type="EMBL" id="SEB78142.1"/>
    </source>
</evidence>
<evidence type="ECO:0000256" key="6">
    <source>
        <dbReference type="SAM" id="SignalP"/>
    </source>
</evidence>
<keyword evidence="4" id="KW-0998">Cell outer membrane</keyword>
<protein>
    <submittedName>
        <fullName evidence="8">Outer membrane immunogenic protein</fullName>
    </submittedName>
</protein>
<evidence type="ECO:0000256" key="5">
    <source>
        <dbReference type="ARBA" id="ARBA00038306"/>
    </source>
</evidence>
<dbReference type="InterPro" id="IPR011250">
    <property type="entry name" value="OMP/PagP_B-barrel"/>
</dbReference>
<dbReference type="SUPFAM" id="SSF56925">
    <property type="entry name" value="OMPA-like"/>
    <property type="match status" value="1"/>
</dbReference>
<feature type="domain" description="Outer membrane protein beta-barrel" evidence="7">
    <location>
        <begin position="9"/>
        <end position="259"/>
    </location>
</feature>
<evidence type="ECO:0000256" key="1">
    <source>
        <dbReference type="ARBA" id="ARBA00004442"/>
    </source>
</evidence>
<reference evidence="8 9" key="1">
    <citation type="submission" date="2016-10" db="EMBL/GenBank/DDBJ databases">
        <authorList>
            <person name="de Groot N.N."/>
        </authorList>
    </citation>
    <scope>NUCLEOTIDE SEQUENCE [LARGE SCALE GENOMIC DNA]</scope>
    <source>
        <strain evidence="8 9">MT12</strain>
    </source>
</reference>
<evidence type="ECO:0000256" key="4">
    <source>
        <dbReference type="ARBA" id="ARBA00023237"/>
    </source>
</evidence>
<gene>
    <name evidence="8" type="ORF">SAMN05444164_0211</name>
</gene>
<dbReference type="GO" id="GO:0009279">
    <property type="term" value="C:cell outer membrane"/>
    <property type="evidence" value="ECO:0007669"/>
    <property type="project" value="UniProtKB-SubCell"/>
</dbReference>
<evidence type="ECO:0000256" key="3">
    <source>
        <dbReference type="ARBA" id="ARBA00023136"/>
    </source>
</evidence>
<dbReference type="EMBL" id="FNTH01000001">
    <property type="protein sequence ID" value="SEB78142.1"/>
    <property type="molecule type" value="Genomic_DNA"/>
</dbReference>
<name>A0A1H4M6W8_9BRAD</name>
<evidence type="ECO:0000256" key="2">
    <source>
        <dbReference type="ARBA" id="ARBA00022729"/>
    </source>
</evidence>
<dbReference type="RefSeq" id="WP_092113411.1">
    <property type="nucleotide sequence ID" value="NZ_FNTH01000001.1"/>
</dbReference>
<accession>A0A1H4M6W8</accession>
<proteinExistence type="inferred from homology"/>
<keyword evidence="3" id="KW-0472">Membrane</keyword>
<feature type="chain" id="PRO_5011536175" evidence="6">
    <location>
        <begin position="21"/>
        <end position="267"/>
    </location>
</feature>
<dbReference type="OrthoDB" id="8016903at2"/>
<dbReference type="AlphaFoldDB" id="A0A1H4M6W8"/>
<comment type="similarity">
    <text evidence="5">Belongs to the Omp25/RopB family.</text>
</comment>
<dbReference type="InterPro" id="IPR027385">
    <property type="entry name" value="Beta-barrel_OMP"/>
</dbReference>
<comment type="subcellular location">
    <subcellularLocation>
        <location evidence="1">Cell outer membrane</location>
    </subcellularLocation>
</comment>
<dbReference type="PANTHER" id="PTHR34001:SF3">
    <property type="entry name" value="BLL7405 PROTEIN"/>
    <property type="match status" value="1"/>
</dbReference>
<dbReference type="InterPro" id="IPR051692">
    <property type="entry name" value="OMP-like"/>
</dbReference>
<sequence length="267" mass="28407">MKTYFVAASVLMLGIASASAADLAARPYTKAPPIVAATNDWSGFYVGANGGGGWSRKCWDIVPFAIANPTLGVVNFTGPEGCHTASGATAGGQIGYRWQQAAWVFGVEAQGNWADLSGSNPSTAPLFAGFANRSKIDAIGLFTGQVGYSWGSFLLYAKGGAAVVRDRYESFITPAFGPGVPVGFIADRGSETRWGGAIGAGAEYAIAHNWSLAIEYDHLFMGTNNVHMTYDPVFIAQLNHDERIRQDVDMVTVRVNYRFGGPVVAKY</sequence>
<feature type="signal peptide" evidence="6">
    <location>
        <begin position="1"/>
        <end position="20"/>
    </location>
</feature>
<evidence type="ECO:0000259" key="7">
    <source>
        <dbReference type="Pfam" id="PF13505"/>
    </source>
</evidence>
<keyword evidence="2 6" id="KW-0732">Signal</keyword>
<organism evidence="8 9">
    <name type="scientific">Bradyrhizobium erythrophlei</name>
    <dbReference type="NCBI Taxonomy" id="1437360"/>
    <lineage>
        <taxon>Bacteria</taxon>
        <taxon>Pseudomonadati</taxon>
        <taxon>Pseudomonadota</taxon>
        <taxon>Alphaproteobacteria</taxon>
        <taxon>Hyphomicrobiales</taxon>
        <taxon>Nitrobacteraceae</taxon>
        <taxon>Bradyrhizobium</taxon>
    </lineage>
</organism>